<comment type="caution">
    <text evidence="9">The sequence shown here is derived from an EMBL/GenBank/DDBJ whole genome shotgun (WGS) entry which is preliminary data.</text>
</comment>
<evidence type="ECO:0000313" key="10">
    <source>
        <dbReference type="Proteomes" id="UP001208570"/>
    </source>
</evidence>
<dbReference type="Pfam" id="PF01384">
    <property type="entry name" value="PHO4"/>
    <property type="match status" value="2"/>
</dbReference>
<comment type="subcellular location">
    <subcellularLocation>
        <location evidence="1">Membrane</location>
        <topology evidence="1">Multi-pass membrane protein</topology>
    </subcellularLocation>
</comment>
<evidence type="ECO:0000256" key="2">
    <source>
        <dbReference type="ARBA" id="ARBA00009916"/>
    </source>
</evidence>
<evidence type="ECO:0000313" key="9">
    <source>
        <dbReference type="EMBL" id="KAK2167131.1"/>
    </source>
</evidence>
<dbReference type="PANTHER" id="PTHR11101:SF80">
    <property type="entry name" value="PHOSPHATE TRANSPORTER"/>
    <property type="match status" value="1"/>
</dbReference>
<evidence type="ECO:0000256" key="5">
    <source>
        <dbReference type="ARBA" id="ARBA00022692"/>
    </source>
</evidence>
<keyword evidence="4" id="KW-0592">Phosphate transport</keyword>
<gene>
    <name evidence="9" type="ORF">LSH36_32g23041</name>
</gene>
<keyword evidence="10" id="KW-1185">Reference proteome</keyword>
<keyword evidence="6 8" id="KW-1133">Transmembrane helix</keyword>
<dbReference type="PANTHER" id="PTHR11101">
    <property type="entry name" value="PHOSPHATE TRANSPORTER"/>
    <property type="match status" value="1"/>
</dbReference>
<accession>A0AAD9K9C5</accession>
<feature type="transmembrane region" description="Helical" evidence="8">
    <location>
        <begin position="109"/>
        <end position="133"/>
    </location>
</feature>
<dbReference type="GO" id="GO:0035435">
    <property type="term" value="P:phosphate ion transmembrane transport"/>
    <property type="evidence" value="ECO:0007669"/>
    <property type="project" value="TreeGrafter"/>
</dbReference>
<keyword evidence="7 8" id="KW-0472">Membrane</keyword>
<feature type="transmembrane region" description="Helical" evidence="8">
    <location>
        <begin position="50"/>
        <end position="73"/>
    </location>
</feature>
<evidence type="ECO:0000256" key="6">
    <source>
        <dbReference type="ARBA" id="ARBA00022989"/>
    </source>
</evidence>
<reference evidence="9" key="1">
    <citation type="journal article" date="2023" name="Mol. Biol. Evol.">
        <title>Third-Generation Sequencing Reveals the Adaptive Role of the Epigenome in Three Deep-Sea Polychaetes.</title>
        <authorList>
            <person name="Perez M."/>
            <person name="Aroh O."/>
            <person name="Sun Y."/>
            <person name="Lan Y."/>
            <person name="Juniper S.K."/>
            <person name="Young C.R."/>
            <person name="Angers B."/>
            <person name="Qian P.Y."/>
        </authorList>
    </citation>
    <scope>NUCLEOTIDE SEQUENCE</scope>
    <source>
        <strain evidence="9">P08H-3</strain>
    </source>
</reference>
<comment type="similarity">
    <text evidence="2">Belongs to the inorganic phosphate transporter (PiT) (TC 2.A.20) family.</text>
</comment>
<dbReference type="EMBL" id="JAODUP010000032">
    <property type="protein sequence ID" value="KAK2167131.1"/>
    <property type="molecule type" value="Genomic_DNA"/>
</dbReference>
<keyword evidence="3" id="KW-0813">Transport</keyword>
<evidence type="ECO:0000256" key="7">
    <source>
        <dbReference type="ARBA" id="ARBA00023136"/>
    </source>
</evidence>
<feature type="transmembrane region" description="Helical" evidence="8">
    <location>
        <begin position="12"/>
        <end position="29"/>
    </location>
</feature>
<evidence type="ECO:0000256" key="1">
    <source>
        <dbReference type="ARBA" id="ARBA00004141"/>
    </source>
</evidence>
<proteinExistence type="inferred from homology"/>
<keyword evidence="5 8" id="KW-0812">Transmembrane</keyword>
<evidence type="ECO:0008006" key="11">
    <source>
        <dbReference type="Google" id="ProtNLM"/>
    </source>
</evidence>
<name>A0AAD9K9C5_9ANNE</name>
<dbReference type="GO" id="GO:0016020">
    <property type="term" value="C:membrane"/>
    <property type="evidence" value="ECO:0007669"/>
    <property type="project" value="UniProtKB-SubCell"/>
</dbReference>
<sequence>MDLAIPDDQLWMIVVGFIVAFGLAFGIGANDVANSFGTSVGSKVLTLKQACILASIFETLGSVLLGSCVWLLAATLLRLPVSATHSIVGATVGFALVNHGIRGIQWIQIILIVGSWFVSPLLAGLVSTGIFFLCKFLILSKRKHIRAGVQKLKEETITSTESSRVSCSSSSGNYNNKIKCGFCIEIGSALTVLIASNVGVPISTTHCKVGSVVFVGRFRSRDNVDWSLFRNIVFAWLVTLPVTGAISAAIMALLRLIFV</sequence>
<dbReference type="InterPro" id="IPR001204">
    <property type="entry name" value="Phos_transporter"/>
</dbReference>
<evidence type="ECO:0000256" key="3">
    <source>
        <dbReference type="ARBA" id="ARBA00022448"/>
    </source>
</evidence>
<organism evidence="9 10">
    <name type="scientific">Paralvinella palmiformis</name>
    <dbReference type="NCBI Taxonomy" id="53620"/>
    <lineage>
        <taxon>Eukaryota</taxon>
        <taxon>Metazoa</taxon>
        <taxon>Spiralia</taxon>
        <taxon>Lophotrochozoa</taxon>
        <taxon>Annelida</taxon>
        <taxon>Polychaeta</taxon>
        <taxon>Sedentaria</taxon>
        <taxon>Canalipalpata</taxon>
        <taxon>Terebellida</taxon>
        <taxon>Terebelliformia</taxon>
        <taxon>Alvinellidae</taxon>
        <taxon>Paralvinella</taxon>
    </lineage>
</organism>
<evidence type="ECO:0000256" key="4">
    <source>
        <dbReference type="ARBA" id="ARBA00022592"/>
    </source>
</evidence>
<protein>
    <recommendedName>
        <fullName evidence="11">Phosphate transporter</fullName>
    </recommendedName>
</protein>
<feature type="transmembrane region" description="Helical" evidence="8">
    <location>
        <begin position="233"/>
        <end position="258"/>
    </location>
</feature>
<dbReference type="GO" id="GO:0005315">
    <property type="term" value="F:phosphate transmembrane transporter activity"/>
    <property type="evidence" value="ECO:0007669"/>
    <property type="project" value="InterPro"/>
</dbReference>
<dbReference type="AlphaFoldDB" id="A0AAD9K9C5"/>
<evidence type="ECO:0000256" key="8">
    <source>
        <dbReference type="SAM" id="Phobius"/>
    </source>
</evidence>
<dbReference type="Proteomes" id="UP001208570">
    <property type="component" value="Unassembled WGS sequence"/>
</dbReference>